<protein>
    <recommendedName>
        <fullName evidence="3">F-box domain-containing protein</fullName>
    </recommendedName>
</protein>
<organism evidence="1 2">
    <name type="scientific">Exophiala viscosa</name>
    <dbReference type="NCBI Taxonomy" id="2486360"/>
    <lineage>
        <taxon>Eukaryota</taxon>
        <taxon>Fungi</taxon>
        <taxon>Dikarya</taxon>
        <taxon>Ascomycota</taxon>
        <taxon>Pezizomycotina</taxon>
        <taxon>Eurotiomycetes</taxon>
        <taxon>Chaetothyriomycetidae</taxon>
        <taxon>Chaetothyriales</taxon>
        <taxon>Herpotrichiellaceae</taxon>
        <taxon>Exophiala</taxon>
    </lineage>
</organism>
<evidence type="ECO:0000313" key="2">
    <source>
        <dbReference type="Proteomes" id="UP001203852"/>
    </source>
</evidence>
<dbReference type="SUPFAM" id="SSF81383">
    <property type="entry name" value="F-box domain"/>
    <property type="match status" value="1"/>
</dbReference>
<reference evidence="1" key="1">
    <citation type="journal article" date="2022" name="bioRxiv">
        <title>Deciphering the potential niche of two novel black yeast fungi from a biological soil crust based on their genomes, phenotypes, and melanin regulation.</title>
        <authorList>
            <consortium name="DOE Joint Genome Institute"/>
            <person name="Carr E.C."/>
            <person name="Barton Q."/>
            <person name="Grambo S."/>
            <person name="Sullivan M."/>
            <person name="Renfro C.M."/>
            <person name="Kuo A."/>
            <person name="Pangilinan J."/>
            <person name="Lipzen A."/>
            <person name="Keymanesh K."/>
            <person name="Savage E."/>
            <person name="Barry K."/>
            <person name="Grigoriev I.V."/>
            <person name="Riekhof W.R."/>
            <person name="Harris S.S."/>
        </authorList>
    </citation>
    <scope>NUCLEOTIDE SEQUENCE</scope>
    <source>
        <strain evidence="1">JF 03-4F</strain>
    </source>
</reference>
<dbReference type="AlphaFoldDB" id="A0AAN6E1V6"/>
<keyword evidence="2" id="KW-1185">Reference proteome</keyword>
<evidence type="ECO:0008006" key="3">
    <source>
        <dbReference type="Google" id="ProtNLM"/>
    </source>
</evidence>
<dbReference type="Proteomes" id="UP001203852">
    <property type="component" value="Unassembled WGS sequence"/>
</dbReference>
<comment type="caution">
    <text evidence="1">The sequence shown here is derived from an EMBL/GenBank/DDBJ whole genome shotgun (WGS) entry which is preliminary data.</text>
</comment>
<dbReference type="InterPro" id="IPR036047">
    <property type="entry name" value="F-box-like_dom_sf"/>
</dbReference>
<dbReference type="EMBL" id="MU404352">
    <property type="protein sequence ID" value="KAI1615717.1"/>
    <property type="molecule type" value="Genomic_DNA"/>
</dbReference>
<sequence length="406" mass="45768">MRSPSTAASDPSEPTRFCHLARLPKELILDVASRLPNIAAICLGLTSRFFYDTLQGNIDTAFTDDEQRIYFLHLLEEEHPELQLCHSCKKVYPWKRTSSPRKYQCPMRLTHPASYKVRICKGRENLGMTREVVEAFLRGHILGPQYGPHISGLSHVCAAVTCATSGKVPMYSEGRIIDGKLFIHATYAMIMFLPSFRPPVVEFGPSDASLPNEVMAVVAPTIDKFRRVGCSHANSTLPAVIMDAVRGVSRPWNVHRKCQDLLTCAMCATNVRVSVAQKGPEHVKVQVKTWHCFGGLCDVRNRTEGGDCMEDTLFNPSNRPGGDSSFDWSTVDFKQSSRLSWNLEHFYNEGSASQDPEPQYNGHNWLQRWSWKWCATCGENEQPCWCEREARTNIGASHTGMMMVHR</sequence>
<evidence type="ECO:0000313" key="1">
    <source>
        <dbReference type="EMBL" id="KAI1615717.1"/>
    </source>
</evidence>
<proteinExistence type="predicted"/>
<gene>
    <name evidence="1" type="ORF">EDD36DRAFT_381484</name>
</gene>
<name>A0AAN6E1V6_9EURO</name>
<accession>A0AAN6E1V6</accession>